<evidence type="ECO:0000313" key="2">
    <source>
        <dbReference type="EMBL" id="MCC3807743.1"/>
    </source>
</evidence>
<organism evidence="2 4">
    <name type="scientific">Vibrio parahaemolyticus</name>
    <dbReference type="NCBI Taxonomy" id="670"/>
    <lineage>
        <taxon>Bacteria</taxon>
        <taxon>Pseudomonadati</taxon>
        <taxon>Pseudomonadota</taxon>
        <taxon>Gammaproteobacteria</taxon>
        <taxon>Vibrionales</taxon>
        <taxon>Vibrionaceae</taxon>
        <taxon>Vibrio</taxon>
    </lineage>
</organism>
<geneLocation type="plasmid" evidence="3 5">
    <name>pHLD</name>
</geneLocation>
<dbReference type="InterPro" id="IPR007973">
    <property type="entry name" value="Pilus_assembly_TraE"/>
</dbReference>
<feature type="transmembrane region" description="Helical" evidence="1">
    <location>
        <begin position="15"/>
        <end position="39"/>
    </location>
</feature>
<proteinExistence type="predicted"/>
<gene>
    <name evidence="2" type="primary">traE</name>
    <name evidence="2" type="ORF">IB292_22235</name>
    <name evidence="3" type="ORF">O1Q84_27655</name>
</gene>
<evidence type="ECO:0000256" key="1">
    <source>
        <dbReference type="SAM" id="Phobius"/>
    </source>
</evidence>
<keyword evidence="1" id="KW-0812">Transmembrane</keyword>
<dbReference type="Pfam" id="PF05309">
    <property type="entry name" value="TraE"/>
    <property type="match status" value="1"/>
</dbReference>
<dbReference type="Proteomes" id="UP000726777">
    <property type="component" value="Unassembled WGS sequence"/>
</dbReference>
<keyword evidence="1" id="KW-1133">Transmembrane helix</keyword>
<evidence type="ECO:0000313" key="4">
    <source>
        <dbReference type="Proteomes" id="UP000726777"/>
    </source>
</evidence>
<reference evidence="3" key="2">
    <citation type="submission" date="2022-12" db="EMBL/GenBank/DDBJ databases">
        <title>Vibrio parahaemolyticus become highly virulent by producing novel Tc toxins.</title>
        <authorList>
            <person name="Yang F."/>
            <person name="You Y."/>
            <person name="Lai Q."/>
            <person name="Xu L."/>
            <person name="Li F."/>
        </authorList>
    </citation>
    <scope>NUCLEOTIDE SEQUENCE</scope>
    <source>
        <strain evidence="3">Vp-HL-202005</strain>
        <plasmid evidence="3">pHLD</plasmid>
    </source>
</reference>
<evidence type="ECO:0000313" key="3">
    <source>
        <dbReference type="EMBL" id="WAT94014.1"/>
    </source>
</evidence>
<accession>A0A9Q3UH82</accession>
<reference evidence="2" key="1">
    <citation type="submission" date="2020-09" db="EMBL/GenBank/DDBJ databases">
        <title>Genome sequence of Vibrio parahaemolyticus isolates.</title>
        <authorList>
            <person name="Hammerl J.A."/>
            <person name="Strauch E."/>
        </authorList>
    </citation>
    <scope>NUCLEOTIDE SEQUENCE</scope>
    <source>
        <strain evidence="2">17-VB00146</strain>
    </source>
</reference>
<name>A0A9Q3UH82_VIBPH</name>
<sequence length="186" mass="20889">MFNENNGEALKASRFLNHVLVAVVLIVSVGAAGLGFALVSQNKEVQRTLVPPHIDRAFTISNDGVDEAYLALMAEWWVHLKFNVTPSNVKRQFNQLITYVPSEHWSGLQDKLMREADFIIKNDVTSFFEIEKVAPSVNKMQIRVEGTLNKTVAGRKLEPEPVTYIIHTGYPHGLIELHTIAQEVPL</sequence>
<dbReference type="EMBL" id="JACVHL010000030">
    <property type="protein sequence ID" value="MCC3807743.1"/>
    <property type="molecule type" value="Genomic_DNA"/>
</dbReference>
<evidence type="ECO:0000313" key="5">
    <source>
        <dbReference type="Proteomes" id="UP001156560"/>
    </source>
</evidence>
<dbReference type="AlphaFoldDB" id="A0A9Q3UH82"/>
<dbReference type="EMBL" id="CP114199">
    <property type="protein sequence ID" value="WAT94014.1"/>
    <property type="molecule type" value="Genomic_DNA"/>
</dbReference>
<keyword evidence="1" id="KW-0472">Membrane</keyword>
<protein>
    <submittedName>
        <fullName evidence="2">Type IV conjugative transfer system protein TraE</fullName>
    </submittedName>
</protein>
<dbReference type="NCBIfam" id="TIGR02761">
    <property type="entry name" value="TraE_TIGR"/>
    <property type="match status" value="1"/>
</dbReference>
<dbReference type="Proteomes" id="UP001156560">
    <property type="component" value="Plasmid pHLD"/>
</dbReference>
<dbReference type="RefSeq" id="WP_193304361.1">
    <property type="nucleotide sequence ID" value="NZ_CP097872.1"/>
</dbReference>
<keyword evidence="3" id="KW-0614">Plasmid</keyword>